<protein>
    <recommendedName>
        <fullName evidence="3">protein-serine/threonine phosphatase</fullName>
        <ecNumber evidence="3">3.1.3.16</ecNumber>
    </recommendedName>
</protein>
<dbReference type="EMBL" id="JBAMMX010000007">
    <property type="protein sequence ID" value="KAK6936669.1"/>
    <property type="molecule type" value="Genomic_DNA"/>
</dbReference>
<dbReference type="SUPFAM" id="SSF81606">
    <property type="entry name" value="PP2C-like"/>
    <property type="match status" value="1"/>
</dbReference>
<keyword evidence="8" id="KW-0464">Manganese</keyword>
<dbReference type="PROSITE" id="PS01032">
    <property type="entry name" value="PPM_1"/>
    <property type="match status" value="1"/>
</dbReference>
<reference evidence="10 11" key="1">
    <citation type="submission" date="2023-12" db="EMBL/GenBank/DDBJ databases">
        <title>A high-quality genome assembly for Dillenia turbinata (Dilleniales).</title>
        <authorList>
            <person name="Chanderbali A."/>
        </authorList>
    </citation>
    <scope>NUCLEOTIDE SEQUENCE [LARGE SCALE GENOMIC DNA]</scope>
    <source>
        <strain evidence="10">LSX21</strain>
        <tissue evidence="10">Leaf</tissue>
    </source>
</reference>
<dbReference type="InterPro" id="IPR036457">
    <property type="entry name" value="PPM-type-like_dom_sf"/>
</dbReference>
<feature type="domain" description="PPM-type phosphatase" evidence="9">
    <location>
        <begin position="1"/>
        <end position="251"/>
    </location>
</feature>
<comment type="caution">
    <text evidence="10">The sequence shown here is derived from an EMBL/GenBank/DDBJ whole genome shotgun (WGS) entry which is preliminary data.</text>
</comment>
<dbReference type="InterPro" id="IPR015655">
    <property type="entry name" value="PP2C"/>
</dbReference>
<proteinExistence type="predicted"/>
<sequence length="251" mass="27937">MEDDVIVVRSDDLDGFLFAAVFDGHVGFSSVEFLRLELRAYSKSELYKGCVTALQGGLLLKGNDFNAVRKALEDAFEKADTRLIHWLETTGDETDLVQQLQLYSLEVVCCTSRTLVTHAWYILCRVIAILDCSLHVLASESPSLVFLVFLQVLSHSGKAKDPSDNLDLLLHRMLQKGVEEGSGPRNLYPGKVQVRADLVFASPDIYQMALGSDAEFLILASDGLWDYINSSEAVTFVRNQLRQHGDVHVDV</sequence>
<evidence type="ECO:0000313" key="11">
    <source>
        <dbReference type="Proteomes" id="UP001370490"/>
    </source>
</evidence>
<keyword evidence="6" id="KW-0460">Magnesium</keyword>
<evidence type="ECO:0000256" key="6">
    <source>
        <dbReference type="ARBA" id="ARBA00022842"/>
    </source>
</evidence>
<keyword evidence="11" id="KW-1185">Reference proteome</keyword>
<evidence type="ECO:0000256" key="7">
    <source>
        <dbReference type="ARBA" id="ARBA00022912"/>
    </source>
</evidence>
<dbReference type="GO" id="GO:0004722">
    <property type="term" value="F:protein serine/threonine phosphatase activity"/>
    <property type="evidence" value="ECO:0007669"/>
    <property type="project" value="UniProtKB-EC"/>
</dbReference>
<dbReference type="PROSITE" id="PS51746">
    <property type="entry name" value="PPM_2"/>
    <property type="match status" value="1"/>
</dbReference>
<dbReference type="PANTHER" id="PTHR13832:SF589">
    <property type="entry name" value="[PYRUVATE DEHYDROGENASE [ACETYL-TRANSFERRING]]-PHOSPHATASE 2, MITOCHONDRIAL"/>
    <property type="match status" value="1"/>
</dbReference>
<dbReference type="PANTHER" id="PTHR13832">
    <property type="entry name" value="PROTEIN PHOSPHATASE 2C"/>
    <property type="match status" value="1"/>
</dbReference>
<dbReference type="AlphaFoldDB" id="A0AAN8VMU5"/>
<dbReference type="Proteomes" id="UP001370490">
    <property type="component" value="Unassembled WGS sequence"/>
</dbReference>
<evidence type="ECO:0000256" key="5">
    <source>
        <dbReference type="ARBA" id="ARBA00022801"/>
    </source>
</evidence>
<keyword evidence="5" id="KW-0378">Hydrolase</keyword>
<evidence type="ECO:0000256" key="1">
    <source>
        <dbReference type="ARBA" id="ARBA00001936"/>
    </source>
</evidence>
<dbReference type="Gene3D" id="3.60.40.10">
    <property type="entry name" value="PPM-type phosphatase domain"/>
    <property type="match status" value="2"/>
</dbReference>
<comment type="cofactor">
    <cofactor evidence="1">
        <name>Mn(2+)</name>
        <dbReference type="ChEBI" id="CHEBI:29035"/>
    </cofactor>
</comment>
<dbReference type="EC" id="3.1.3.16" evidence="3"/>
<evidence type="ECO:0000256" key="8">
    <source>
        <dbReference type="ARBA" id="ARBA00023211"/>
    </source>
</evidence>
<organism evidence="10 11">
    <name type="scientific">Dillenia turbinata</name>
    <dbReference type="NCBI Taxonomy" id="194707"/>
    <lineage>
        <taxon>Eukaryota</taxon>
        <taxon>Viridiplantae</taxon>
        <taxon>Streptophyta</taxon>
        <taxon>Embryophyta</taxon>
        <taxon>Tracheophyta</taxon>
        <taxon>Spermatophyta</taxon>
        <taxon>Magnoliopsida</taxon>
        <taxon>eudicotyledons</taxon>
        <taxon>Gunneridae</taxon>
        <taxon>Pentapetalae</taxon>
        <taxon>Dilleniales</taxon>
        <taxon>Dilleniaceae</taxon>
        <taxon>Dillenia</taxon>
    </lineage>
</organism>
<evidence type="ECO:0000256" key="2">
    <source>
        <dbReference type="ARBA" id="ARBA00001946"/>
    </source>
</evidence>
<dbReference type="InterPro" id="IPR000222">
    <property type="entry name" value="PP2C_BS"/>
</dbReference>
<gene>
    <name evidence="10" type="ORF">RJ641_033699</name>
</gene>
<comment type="cofactor">
    <cofactor evidence="2">
        <name>Mg(2+)</name>
        <dbReference type="ChEBI" id="CHEBI:18420"/>
    </cofactor>
</comment>
<dbReference type="GO" id="GO:0046872">
    <property type="term" value="F:metal ion binding"/>
    <property type="evidence" value="ECO:0007669"/>
    <property type="project" value="UniProtKB-KW"/>
</dbReference>
<keyword evidence="4" id="KW-0479">Metal-binding</keyword>
<dbReference type="Pfam" id="PF00481">
    <property type="entry name" value="PP2C"/>
    <property type="match status" value="1"/>
</dbReference>
<evidence type="ECO:0000256" key="4">
    <source>
        <dbReference type="ARBA" id="ARBA00022723"/>
    </source>
</evidence>
<evidence type="ECO:0000313" key="10">
    <source>
        <dbReference type="EMBL" id="KAK6936669.1"/>
    </source>
</evidence>
<keyword evidence="7" id="KW-0904">Protein phosphatase</keyword>
<evidence type="ECO:0000256" key="3">
    <source>
        <dbReference type="ARBA" id="ARBA00013081"/>
    </source>
</evidence>
<accession>A0AAN8VMU5</accession>
<name>A0AAN8VMU5_9MAGN</name>
<evidence type="ECO:0000259" key="9">
    <source>
        <dbReference type="PROSITE" id="PS51746"/>
    </source>
</evidence>
<dbReference type="InterPro" id="IPR001932">
    <property type="entry name" value="PPM-type_phosphatase-like_dom"/>
</dbReference>